<name>A0A2U3D818_SULT2</name>
<comment type="caution">
    <text evidence="1">The sequence shown here is derived from an EMBL/GenBank/DDBJ whole genome shotgun (WGS) entry which is preliminary data.</text>
</comment>
<reference evidence="1 2" key="1">
    <citation type="submission" date="2016-11" db="EMBL/GenBank/DDBJ databases">
        <title>Comparative genomics of Acidibacillus ferroxidans species.</title>
        <authorList>
            <person name="Oliveira G."/>
            <person name="Nunes G."/>
            <person name="Oliveira R."/>
            <person name="Araujo F."/>
            <person name="Salim A."/>
            <person name="Scholte L."/>
            <person name="Morais D."/>
            <person name="Nancucheo I."/>
            <person name="Johnson D.B."/>
            <person name="Grail B."/>
            <person name="Bittencourt J."/>
            <person name="Valadares R."/>
        </authorList>
    </citation>
    <scope>NUCLEOTIDE SEQUENCE [LARGE SCALE GENOMIC DNA]</scope>
    <source>
        <strain evidence="1 2">Y002</strain>
    </source>
</reference>
<gene>
    <name evidence="1" type="ORF">BM613_08790</name>
</gene>
<protein>
    <submittedName>
        <fullName evidence="1">Uncharacterized protein</fullName>
    </submittedName>
</protein>
<keyword evidence="2" id="KW-1185">Reference proteome</keyword>
<evidence type="ECO:0000313" key="2">
    <source>
        <dbReference type="Proteomes" id="UP000245380"/>
    </source>
</evidence>
<dbReference type="AlphaFoldDB" id="A0A2U3D818"/>
<evidence type="ECO:0000313" key="1">
    <source>
        <dbReference type="EMBL" id="PWI57411.1"/>
    </source>
</evidence>
<sequence length="96" mass="10957">MIKGKWSAHPITAASEQEQEPTMNVYAVRLLRDLQNGFVCEISDLAEYMNRYQLQDETIALERLQRDLRHREKSNRIFVVKASSAAHAVLAASQKA</sequence>
<dbReference type="Proteomes" id="UP000245380">
    <property type="component" value="Unassembled WGS sequence"/>
</dbReference>
<organism evidence="1 2">
    <name type="scientific">Sulfoacidibacillus thermotolerans</name>
    <name type="common">Acidibacillus sulfuroxidans</name>
    <dbReference type="NCBI Taxonomy" id="1765684"/>
    <lineage>
        <taxon>Bacteria</taxon>
        <taxon>Bacillati</taxon>
        <taxon>Bacillota</taxon>
        <taxon>Bacilli</taxon>
        <taxon>Bacillales</taxon>
        <taxon>Alicyclobacillaceae</taxon>
        <taxon>Sulfoacidibacillus</taxon>
    </lineage>
</organism>
<accession>A0A2U3D818</accession>
<proteinExistence type="predicted"/>
<dbReference type="EMBL" id="MPDK01000013">
    <property type="protein sequence ID" value="PWI57411.1"/>
    <property type="molecule type" value="Genomic_DNA"/>
</dbReference>
<dbReference type="RefSeq" id="WP_109430818.1">
    <property type="nucleotide sequence ID" value="NZ_MPDK01000013.1"/>
</dbReference>